<proteinExistence type="predicted"/>
<gene>
    <name evidence="1" type="ORF">V6N12_017203</name>
</gene>
<protein>
    <submittedName>
        <fullName evidence="1">Uncharacterized protein</fullName>
    </submittedName>
</protein>
<name>A0ABR2BCI8_9ROSI</name>
<dbReference type="EMBL" id="JBBPBM010000138">
    <property type="protein sequence ID" value="KAK8504626.1"/>
    <property type="molecule type" value="Genomic_DNA"/>
</dbReference>
<dbReference type="PANTHER" id="PTHR33223">
    <property type="entry name" value="CCHC-TYPE DOMAIN-CONTAINING PROTEIN"/>
    <property type="match status" value="1"/>
</dbReference>
<dbReference type="Proteomes" id="UP001472677">
    <property type="component" value="Unassembled WGS sequence"/>
</dbReference>
<dbReference type="PANTHER" id="PTHR33223:SF6">
    <property type="entry name" value="CCHC-TYPE DOMAIN-CONTAINING PROTEIN"/>
    <property type="match status" value="1"/>
</dbReference>
<keyword evidence="2" id="KW-1185">Reference proteome</keyword>
<accession>A0ABR2BCI8</accession>
<dbReference type="Pfam" id="PF03732">
    <property type="entry name" value="Retrotrans_gag"/>
    <property type="match status" value="1"/>
</dbReference>
<reference evidence="1 2" key="1">
    <citation type="journal article" date="2024" name="G3 (Bethesda)">
        <title>Genome assembly of Hibiscus sabdariffa L. provides insights into metabolisms of medicinal natural products.</title>
        <authorList>
            <person name="Kim T."/>
        </authorList>
    </citation>
    <scope>NUCLEOTIDE SEQUENCE [LARGE SCALE GENOMIC DNA]</scope>
    <source>
        <strain evidence="1">TK-2024</strain>
        <tissue evidence="1">Old leaves</tissue>
    </source>
</reference>
<comment type="caution">
    <text evidence="1">The sequence shown here is derived from an EMBL/GenBank/DDBJ whole genome shotgun (WGS) entry which is preliminary data.</text>
</comment>
<dbReference type="InterPro" id="IPR005162">
    <property type="entry name" value="Retrotrans_gag_dom"/>
</dbReference>
<sequence>MADPPNNRNAANNNQIAAAGGGNPPLAIPPIQVQNRSIRDHLLTGLGNLNPGIVTPEIQAAQFELKPVMFNMLNSIGQFGGSPHEDTRQHLRSFIEVCDSFRQQGVHEDVLRLKLFPYSLRDRARLWFNSIPSGSVKSWDDLCRNFIIRYSSTVMTDKPHNDITSFRQTDDESMYEAWDRYKELF</sequence>
<evidence type="ECO:0000313" key="1">
    <source>
        <dbReference type="EMBL" id="KAK8504626.1"/>
    </source>
</evidence>
<organism evidence="1 2">
    <name type="scientific">Hibiscus sabdariffa</name>
    <name type="common">roselle</name>
    <dbReference type="NCBI Taxonomy" id="183260"/>
    <lineage>
        <taxon>Eukaryota</taxon>
        <taxon>Viridiplantae</taxon>
        <taxon>Streptophyta</taxon>
        <taxon>Embryophyta</taxon>
        <taxon>Tracheophyta</taxon>
        <taxon>Spermatophyta</taxon>
        <taxon>Magnoliopsida</taxon>
        <taxon>eudicotyledons</taxon>
        <taxon>Gunneridae</taxon>
        <taxon>Pentapetalae</taxon>
        <taxon>rosids</taxon>
        <taxon>malvids</taxon>
        <taxon>Malvales</taxon>
        <taxon>Malvaceae</taxon>
        <taxon>Malvoideae</taxon>
        <taxon>Hibiscus</taxon>
    </lineage>
</organism>
<evidence type="ECO:0000313" key="2">
    <source>
        <dbReference type="Proteomes" id="UP001472677"/>
    </source>
</evidence>